<dbReference type="FunFam" id="3.40.50.620:FF:000098">
    <property type="entry name" value="Valine--tRNA ligase"/>
    <property type="match status" value="1"/>
</dbReference>
<dbReference type="Pfam" id="PF00133">
    <property type="entry name" value="tRNA-synt_1"/>
    <property type="match status" value="1"/>
</dbReference>
<evidence type="ECO:0000259" key="13">
    <source>
        <dbReference type="Pfam" id="PF00133"/>
    </source>
</evidence>
<comment type="caution">
    <text evidence="16">The sequence shown here is derived from an EMBL/GenBank/DDBJ whole genome shotgun (WGS) entry which is preliminary data.</text>
</comment>
<dbReference type="PROSITE" id="PS00178">
    <property type="entry name" value="AA_TRNA_LIGASE_I"/>
    <property type="match status" value="1"/>
</dbReference>
<dbReference type="EC" id="6.1.1.9" evidence="12"/>
<dbReference type="SUPFAM" id="SSF50677">
    <property type="entry name" value="ValRS/IleRS/LeuRS editing domain"/>
    <property type="match status" value="1"/>
</dbReference>
<dbReference type="CDD" id="cd00817">
    <property type="entry name" value="ValRS_core"/>
    <property type="match status" value="1"/>
</dbReference>
<dbReference type="GO" id="GO:0005829">
    <property type="term" value="C:cytosol"/>
    <property type="evidence" value="ECO:0007669"/>
    <property type="project" value="TreeGrafter"/>
</dbReference>
<dbReference type="PANTHER" id="PTHR11946:SF93">
    <property type="entry name" value="VALINE--TRNA LIGASE, CHLOROPLASTIC_MITOCHONDRIAL 2"/>
    <property type="match status" value="1"/>
</dbReference>
<evidence type="ECO:0000256" key="9">
    <source>
        <dbReference type="ARBA" id="ARBA00023146"/>
    </source>
</evidence>
<dbReference type="InterPro" id="IPR002300">
    <property type="entry name" value="aa-tRNA-synth_Ia"/>
</dbReference>
<comment type="catalytic activity">
    <reaction evidence="10 12">
        <text>tRNA(Val) + L-valine + ATP = L-valyl-tRNA(Val) + AMP + diphosphate</text>
        <dbReference type="Rhea" id="RHEA:10704"/>
        <dbReference type="Rhea" id="RHEA-COMP:9672"/>
        <dbReference type="Rhea" id="RHEA-COMP:9708"/>
        <dbReference type="ChEBI" id="CHEBI:30616"/>
        <dbReference type="ChEBI" id="CHEBI:33019"/>
        <dbReference type="ChEBI" id="CHEBI:57762"/>
        <dbReference type="ChEBI" id="CHEBI:78442"/>
        <dbReference type="ChEBI" id="CHEBI:78537"/>
        <dbReference type="ChEBI" id="CHEBI:456215"/>
        <dbReference type="EC" id="6.1.1.9"/>
    </reaction>
</comment>
<dbReference type="GO" id="GO:0005524">
    <property type="term" value="F:ATP binding"/>
    <property type="evidence" value="ECO:0007669"/>
    <property type="project" value="UniProtKB-UniRule"/>
</dbReference>
<evidence type="ECO:0000256" key="1">
    <source>
        <dbReference type="ARBA" id="ARBA00004496"/>
    </source>
</evidence>
<dbReference type="InterPro" id="IPR009080">
    <property type="entry name" value="tRNAsynth_Ia_anticodon-bd"/>
</dbReference>
<dbReference type="eggNOG" id="COG0525">
    <property type="taxonomic scope" value="Bacteria"/>
</dbReference>
<feature type="domain" description="Aminoacyl-tRNA synthetase class Ia" evidence="13">
    <location>
        <begin position="33"/>
        <end position="581"/>
    </location>
</feature>
<evidence type="ECO:0000256" key="4">
    <source>
        <dbReference type="ARBA" id="ARBA00022598"/>
    </source>
</evidence>
<dbReference type="InterPro" id="IPR009008">
    <property type="entry name" value="Val/Leu/Ile-tRNA-synth_edit"/>
</dbReference>
<keyword evidence="3 12" id="KW-0963">Cytoplasm</keyword>
<comment type="domain">
    <text evidence="12">ValRS has two distinct active sites: one for aminoacylation and one for editing. The misactivated threonine is translocated from the active site to the editing site.</text>
</comment>
<feature type="short sequence motif" description="'HIGH' region" evidence="12">
    <location>
        <begin position="62"/>
        <end position="72"/>
    </location>
</feature>
<dbReference type="Gene3D" id="1.10.730.10">
    <property type="entry name" value="Isoleucyl-tRNA Synthetase, Domain 1"/>
    <property type="match status" value="1"/>
</dbReference>
<gene>
    <name evidence="12" type="primary">valS</name>
    <name evidence="16" type="ORF">HMPREF0080_01404</name>
</gene>
<dbReference type="InterPro" id="IPR037118">
    <property type="entry name" value="Val-tRNA_synth_C_sf"/>
</dbReference>
<dbReference type="Pfam" id="PF10458">
    <property type="entry name" value="Val_tRNA-synt_C"/>
    <property type="match status" value="1"/>
</dbReference>
<evidence type="ECO:0000259" key="14">
    <source>
        <dbReference type="Pfam" id="PF08264"/>
    </source>
</evidence>
<dbReference type="CDD" id="cd07962">
    <property type="entry name" value="Anticodon_Ia_Val"/>
    <property type="match status" value="1"/>
</dbReference>
<dbReference type="InterPro" id="IPR013155">
    <property type="entry name" value="M/V/L/I-tRNA-synth_anticd-bd"/>
</dbReference>
<evidence type="ECO:0000256" key="3">
    <source>
        <dbReference type="ARBA" id="ARBA00022490"/>
    </source>
</evidence>
<dbReference type="SUPFAM" id="SSF47323">
    <property type="entry name" value="Anticodon-binding domain of a subclass of class I aminoacyl-tRNA synthetases"/>
    <property type="match status" value="1"/>
</dbReference>
<dbReference type="InterPro" id="IPR010978">
    <property type="entry name" value="tRNA-bd_arm"/>
</dbReference>
<name>G9YIB4_9FIRM</name>
<dbReference type="InterPro" id="IPR002303">
    <property type="entry name" value="Valyl-tRNA_ligase"/>
</dbReference>
<comment type="function">
    <text evidence="12">Catalyzes the attachment of valine to tRNA(Val). As ValRS can inadvertently accommodate and process structurally similar amino acids such as threonine, to avoid such errors, it has a 'posttransfer' editing activity that hydrolyzes mischarged Thr-tRNA(Val) in a tRNA-dependent manner.</text>
</comment>
<dbReference type="GO" id="GO:0004832">
    <property type="term" value="F:valine-tRNA ligase activity"/>
    <property type="evidence" value="ECO:0007669"/>
    <property type="project" value="UniProtKB-UniRule"/>
</dbReference>
<dbReference type="STRING" id="861450.HMPREF0080_01404"/>
<evidence type="ECO:0000256" key="11">
    <source>
        <dbReference type="ARBA" id="ARBA00060830"/>
    </source>
</evidence>
<proteinExistence type="inferred from homology"/>
<dbReference type="InterPro" id="IPR033705">
    <property type="entry name" value="Anticodon_Ia_Val"/>
</dbReference>
<dbReference type="AlphaFoldDB" id="G9YIB4"/>
<dbReference type="Gene3D" id="1.10.287.380">
    <property type="entry name" value="Valyl-tRNA synthetase, C-terminal domain"/>
    <property type="match status" value="1"/>
</dbReference>
<keyword evidence="17" id="KW-1185">Reference proteome</keyword>
<keyword evidence="8 12" id="KW-0175">Coiled coil</keyword>
<dbReference type="InterPro" id="IPR014729">
    <property type="entry name" value="Rossmann-like_a/b/a_fold"/>
</dbReference>
<dbReference type="PRINTS" id="PR00986">
    <property type="entry name" value="TRNASYNTHVAL"/>
</dbReference>
<dbReference type="SUPFAM" id="SSF46589">
    <property type="entry name" value="tRNA-binding arm"/>
    <property type="match status" value="1"/>
</dbReference>
<dbReference type="SUPFAM" id="SSF52374">
    <property type="entry name" value="Nucleotidylyl transferase"/>
    <property type="match status" value="1"/>
</dbReference>
<evidence type="ECO:0000256" key="6">
    <source>
        <dbReference type="ARBA" id="ARBA00022840"/>
    </source>
</evidence>
<evidence type="ECO:0000256" key="10">
    <source>
        <dbReference type="ARBA" id="ARBA00047552"/>
    </source>
</evidence>
<keyword evidence="5 12" id="KW-0547">Nucleotide-binding</keyword>
<reference evidence="16 17" key="1">
    <citation type="submission" date="2011-08" db="EMBL/GenBank/DDBJ databases">
        <authorList>
            <person name="Weinstock G."/>
            <person name="Sodergren E."/>
            <person name="Clifton S."/>
            <person name="Fulton L."/>
            <person name="Fulton B."/>
            <person name="Courtney L."/>
            <person name="Fronick C."/>
            <person name="Harrison M."/>
            <person name="Strong C."/>
            <person name="Farmer C."/>
            <person name="Delahaunty K."/>
            <person name="Markovic C."/>
            <person name="Hall O."/>
            <person name="Minx P."/>
            <person name="Tomlinson C."/>
            <person name="Mitreva M."/>
            <person name="Hou S."/>
            <person name="Chen J."/>
            <person name="Wollam A."/>
            <person name="Pepin K.H."/>
            <person name="Johnson M."/>
            <person name="Bhonagiri V."/>
            <person name="Zhang X."/>
            <person name="Suruliraj S."/>
            <person name="Warren W."/>
            <person name="Chinwalla A."/>
            <person name="Mardis E.R."/>
            <person name="Wilson R.K."/>
        </authorList>
    </citation>
    <scope>NUCLEOTIDE SEQUENCE [LARGE SCALE GENOMIC DNA]</scope>
    <source>
        <strain evidence="16 17">F0357</strain>
    </source>
</reference>
<dbReference type="FunFam" id="1.10.287.380:FF:000001">
    <property type="entry name" value="Valine--tRNA ligase"/>
    <property type="match status" value="1"/>
</dbReference>
<dbReference type="FunFam" id="1.10.730.10:FF:000014">
    <property type="entry name" value="Valine--tRNA ligase"/>
    <property type="match status" value="1"/>
</dbReference>
<feature type="short sequence motif" description="'KMSKS' region" evidence="12">
    <location>
        <begin position="543"/>
        <end position="547"/>
    </location>
</feature>
<evidence type="ECO:0000256" key="5">
    <source>
        <dbReference type="ARBA" id="ARBA00022741"/>
    </source>
</evidence>
<dbReference type="HAMAP" id="MF_02004">
    <property type="entry name" value="Val_tRNA_synth_type1"/>
    <property type="match status" value="1"/>
</dbReference>
<evidence type="ECO:0000256" key="2">
    <source>
        <dbReference type="ARBA" id="ARBA00011245"/>
    </source>
</evidence>
<evidence type="ECO:0000313" key="17">
    <source>
        <dbReference type="Proteomes" id="UP000005481"/>
    </source>
</evidence>
<feature type="binding site" evidence="12">
    <location>
        <position position="546"/>
    </location>
    <ligand>
        <name>ATP</name>
        <dbReference type="ChEBI" id="CHEBI:30616"/>
    </ligand>
</feature>
<keyword evidence="9 12" id="KW-0030">Aminoacyl-tRNA synthetase</keyword>
<dbReference type="PATRIC" id="fig|861450.3.peg.1296"/>
<dbReference type="InterPro" id="IPR001412">
    <property type="entry name" value="aa-tRNA-synth_I_CS"/>
</dbReference>
<comment type="similarity">
    <text evidence="11 12">Belongs to the class-I aminoacyl-tRNA synthetase family. ValS type 1 subfamily.</text>
</comment>
<evidence type="ECO:0000256" key="8">
    <source>
        <dbReference type="ARBA" id="ARBA00023054"/>
    </source>
</evidence>
<organism evidence="16 17">
    <name type="scientific">Anaeroglobus geminatus F0357</name>
    <dbReference type="NCBI Taxonomy" id="861450"/>
    <lineage>
        <taxon>Bacteria</taxon>
        <taxon>Bacillati</taxon>
        <taxon>Bacillota</taxon>
        <taxon>Negativicutes</taxon>
        <taxon>Veillonellales</taxon>
        <taxon>Veillonellaceae</taxon>
        <taxon>Anaeroglobus</taxon>
    </lineage>
</organism>
<dbReference type="PANTHER" id="PTHR11946">
    <property type="entry name" value="VALYL-TRNA SYNTHETASES"/>
    <property type="match status" value="1"/>
</dbReference>
<dbReference type="Gene3D" id="3.40.50.620">
    <property type="entry name" value="HUPs"/>
    <property type="match status" value="2"/>
</dbReference>
<dbReference type="GO" id="GO:0002161">
    <property type="term" value="F:aminoacyl-tRNA deacylase activity"/>
    <property type="evidence" value="ECO:0007669"/>
    <property type="project" value="InterPro"/>
</dbReference>
<sequence>MKERFLFIVKEETAMKWDKEKLEGYNPGEIEQKWYDFWEKEGYFHQEPEPSRKPFSIVMPPPNITGQLHMGHALDNTLQDILVRFKRMEGYNVVWIPGTDHAGIATQVKVEEQLAEEEGKTRYDIGREEFLKRVWAWKEKYGSRIEQQVRRLGSSCDWSRKRFTMDDTCARAVREVFVSLYEKGLIYQGRRITNWCPHCHTALSDIEVDHKDEAGHLWYIKYPVIGEDDYVMIATTRPETIMGDTAVAVNPHDEKMKKYIGKKVLIPLVNREAEVISDEYVDSEFGTGAVKITPAHDPNDFEVGERHHLEEVMIMNLDGTMNERAGAKYEGMTIRECRRAVVEDLRELGLLDHREELNHAVGHCSRCKTTVEPLSTKQWFVKMKPLTPAALGAVADGSTRFIPERFTKIYNHWLETIHDWCISRQLWWGHQIPAWYCDDCGEISVSRTDLTTCPHCRSTHIRQDPDVLDTWFSSALWPFSTLGWPDETPDLERFFPTSVLVTGYDIIFFWVARMMFATCEFMKDVPFRDVFIHGLVRDSQGRKMSKSLGNGIDPLEVSDRFGADALRFTLVTGNTPGNDMRFYMERVEANRNFANKIWNAAKFVIMNLEKYDPDFVPADADLTLSDRWILASYNNLVRTVTKRLDAYELGDAAACVYDFSWNCFCDWYIELAKQRLYKSDDERSGKTARYILVYVLTHTLALLHPFMPFVTEHLWQHLPHEGKSLIAAPWPQPRKEWDFTDAAAAMNIIMEAVKAVRNMRAEANVPTGRKAPVTLVPADAGMAETLHTYESYFKTLAFVDEVHFLAPADKKPENAVVAVVPHIEVYLLLKDIIDVEKERARIMKEQEKARGEIERLEKKLANRGFTDKAPETVVEKEKEKLAAYREKMKALMKRGEELEKL</sequence>
<evidence type="ECO:0000256" key="12">
    <source>
        <dbReference type="HAMAP-Rule" id="MF_02004"/>
    </source>
</evidence>
<evidence type="ECO:0000256" key="7">
    <source>
        <dbReference type="ARBA" id="ARBA00022917"/>
    </source>
</evidence>
<dbReference type="NCBIfam" id="TIGR00422">
    <property type="entry name" value="valS"/>
    <property type="match status" value="1"/>
</dbReference>
<dbReference type="GO" id="GO:0006438">
    <property type="term" value="P:valyl-tRNA aminoacylation"/>
    <property type="evidence" value="ECO:0007669"/>
    <property type="project" value="UniProtKB-UniRule"/>
</dbReference>
<evidence type="ECO:0000313" key="16">
    <source>
        <dbReference type="EMBL" id="EHM39844.1"/>
    </source>
</evidence>
<comment type="subcellular location">
    <subcellularLocation>
        <location evidence="1 12">Cytoplasm</location>
    </subcellularLocation>
</comment>
<dbReference type="Pfam" id="PF08264">
    <property type="entry name" value="Anticodon_1"/>
    <property type="match status" value="1"/>
</dbReference>
<comment type="subunit">
    <text evidence="2 12">Monomer.</text>
</comment>
<dbReference type="HOGENOM" id="CLU_001493_0_2_9"/>
<accession>G9YIB4</accession>
<feature type="coiled-coil region" evidence="12">
    <location>
        <begin position="839"/>
        <end position="901"/>
    </location>
</feature>
<feature type="domain" description="Methionyl/Valyl/Leucyl/Isoleucyl-tRNA synthetase anticodon-binding" evidence="14">
    <location>
        <begin position="626"/>
        <end position="773"/>
    </location>
</feature>
<dbReference type="EMBL" id="AGCJ01000059">
    <property type="protein sequence ID" value="EHM39844.1"/>
    <property type="molecule type" value="Genomic_DNA"/>
</dbReference>
<comment type="domain">
    <text evidence="12">The C-terminal coiled-coil domain is crucial for aminoacylation activity.</text>
</comment>
<protein>
    <recommendedName>
        <fullName evidence="12">Valine--tRNA ligase</fullName>
        <ecNumber evidence="12">6.1.1.9</ecNumber>
    </recommendedName>
    <alternativeName>
        <fullName evidence="12">Valyl-tRNA synthetase</fullName>
        <shortName evidence="12">ValRS</shortName>
    </alternativeName>
</protein>
<dbReference type="NCBIfam" id="NF004349">
    <property type="entry name" value="PRK05729.1"/>
    <property type="match status" value="1"/>
</dbReference>
<feature type="domain" description="Valyl-tRNA synthetase tRNA-binding arm" evidence="15">
    <location>
        <begin position="834"/>
        <end position="895"/>
    </location>
</feature>
<dbReference type="Proteomes" id="UP000005481">
    <property type="component" value="Unassembled WGS sequence"/>
</dbReference>
<evidence type="ECO:0000259" key="15">
    <source>
        <dbReference type="Pfam" id="PF10458"/>
    </source>
</evidence>
<keyword evidence="6 12" id="KW-0067">ATP-binding</keyword>
<keyword evidence="4 12" id="KW-0436">Ligase</keyword>
<dbReference type="InterPro" id="IPR019499">
    <property type="entry name" value="Val-tRNA_synth_tRNA-bd"/>
</dbReference>
<keyword evidence="7 12" id="KW-0648">Protein biosynthesis</keyword>
<dbReference type="FunFam" id="3.40.50.620:FF:000032">
    <property type="entry name" value="Valine--tRNA ligase"/>
    <property type="match status" value="1"/>
</dbReference>